<evidence type="ECO:0000313" key="1">
    <source>
        <dbReference type="EMBL" id="EJD39785.1"/>
    </source>
</evidence>
<dbReference type="EMBL" id="JH687810">
    <property type="protein sequence ID" value="EJD39785.1"/>
    <property type="molecule type" value="Genomic_DNA"/>
</dbReference>
<reference evidence="2" key="1">
    <citation type="journal article" date="2012" name="Science">
        <title>The Paleozoic origin of enzymatic lignin decomposition reconstructed from 31 fungal genomes.</title>
        <authorList>
            <person name="Floudas D."/>
            <person name="Binder M."/>
            <person name="Riley R."/>
            <person name="Barry K."/>
            <person name="Blanchette R.A."/>
            <person name="Henrissat B."/>
            <person name="Martinez A.T."/>
            <person name="Otillar R."/>
            <person name="Spatafora J.W."/>
            <person name="Yadav J.S."/>
            <person name="Aerts A."/>
            <person name="Benoit I."/>
            <person name="Boyd A."/>
            <person name="Carlson A."/>
            <person name="Copeland A."/>
            <person name="Coutinho P.M."/>
            <person name="de Vries R.P."/>
            <person name="Ferreira P."/>
            <person name="Findley K."/>
            <person name="Foster B."/>
            <person name="Gaskell J."/>
            <person name="Glotzer D."/>
            <person name="Gorecki P."/>
            <person name="Heitman J."/>
            <person name="Hesse C."/>
            <person name="Hori C."/>
            <person name="Igarashi K."/>
            <person name="Jurgens J.A."/>
            <person name="Kallen N."/>
            <person name="Kersten P."/>
            <person name="Kohler A."/>
            <person name="Kuees U."/>
            <person name="Kumar T.K.A."/>
            <person name="Kuo A."/>
            <person name="LaButti K."/>
            <person name="Larrondo L.F."/>
            <person name="Lindquist E."/>
            <person name="Ling A."/>
            <person name="Lombard V."/>
            <person name="Lucas S."/>
            <person name="Lundell T."/>
            <person name="Martin R."/>
            <person name="McLaughlin D.J."/>
            <person name="Morgenstern I."/>
            <person name="Morin E."/>
            <person name="Murat C."/>
            <person name="Nagy L.G."/>
            <person name="Nolan M."/>
            <person name="Ohm R.A."/>
            <person name="Patyshakuliyeva A."/>
            <person name="Rokas A."/>
            <person name="Ruiz-Duenas F.J."/>
            <person name="Sabat G."/>
            <person name="Salamov A."/>
            <person name="Samejima M."/>
            <person name="Schmutz J."/>
            <person name="Slot J.C."/>
            <person name="St John F."/>
            <person name="Stenlid J."/>
            <person name="Sun H."/>
            <person name="Sun S."/>
            <person name="Syed K."/>
            <person name="Tsang A."/>
            <person name="Wiebenga A."/>
            <person name="Young D."/>
            <person name="Pisabarro A."/>
            <person name="Eastwood D.C."/>
            <person name="Martin F."/>
            <person name="Cullen D."/>
            <person name="Grigoriev I.V."/>
            <person name="Hibbett D.S."/>
        </authorList>
    </citation>
    <scope>NUCLEOTIDE SEQUENCE [LARGE SCALE GENOMIC DNA]</scope>
    <source>
        <strain evidence="2">TFB10046</strain>
    </source>
</reference>
<proteinExistence type="predicted"/>
<dbReference type="Proteomes" id="UP000006514">
    <property type="component" value="Unassembled WGS sequence"/>
</dbReference>
<dbReference type="AlphaFoldDB" id="J0WWB5"/>
<evidence type="ECO:0000313" key="2">
    <source>
        <dbReference type="Proteomes" id="UP000006514"/>
    </source>
</evidence>
<sequence length="80" mass="9045">MPPIDDDQRTELAAEFNRRLRTTKSAGHVSRVFRELVVVDNAARYRSLNAHLLSTPKGLRFPDISVRARHIPHPAAPPHT</sequence>
<keyword evidence="2" id="KW-1185">Reference proteome</keyword>
<accession>J0WWB5</accession>
<gene>
    <name evidence="1" type="ORF">AURDEDRAFT_171237</name>
</gene>
<protein>
    <submittedName>
        <fullName evidence="1">Uncharacterized protein</fullName>
    </submittedName>
</protein>
<dbReference type="KEGG" id="adl:AURDEDRAFT_171237"/>
<dbReference type="InParanoid" id="J0WWB5"/>
<organism evidence="1 2">
    <name type="scientific">Auricularia subglabra (strain TFB-10046 / SS5)</name>
    <name type="common">White-rot fungus</name>
    <name type="synonym">Auricularia delicata (strain TFB10046)</name>
    <dbReference type="NCBI Taxonomy" id="717982"/>
    <lineage>
        <taxon>Eukaryota</taxon>
        <taxon>Fungi</taxon>
        <taxon>Dikarya</taxon>
        <taxon>Basidiomycota</taxon>
        <taxon>Agaricomycotina</taxon>
        <taxon>Agaricomycetes</taxon>
        <taxon>Auriculariales</taxon>
        <taxon>Auriculariaceae</taxon>
        <taxon>Auricularia</taxon>
    </lineage>
</organism>
<name>J0WWB5_AURST</name>